<name>A0A1F6CAR4_HANXR</name>
<evidence type="ECO:0000313" key="2">
    <source>
        <dbReference type="Proteomes" id="UP000178606"/>
    </source>
</evidence>
<accession>A0A1F6CAR4</accession>
<comment type="caution">
    <text evidence="1">The sequence shown here is derived from an EMBL/GenBank/DDBJ whole genome shotgun (WGS) entry which is preliminary data.</text>
</comment>
<proteinExistence type="predicted"/>
<protein>
    <recommendedName>
        <fullName evidence="3">DUF4058 domain-containing protein</fullName>
    </recommendedName>
</protein>
<dbReference type="Pfam" id="PF13267">
    <property type="entry name" value="DUF4058"/>
    <property type="match status" value="1"/>
</dbReference>
<sequence length="259" mass="29211">MPSPFPGMDPYIEQPELWPDFHNDLASEIRAQLNRLIQPRYVARLTPYVTYEVVEISEVRGIRPDVGVWGRQPSGQPQSGVAAITPAPAESAVPLEIPLELSRVEIRTVGTQQLVAAIEILSPVNKRPGHDAYLDYQRKRRDLLHSAAHLIEIDLLRGGERPPLERPVPPSPYYVVLSRADHRPRVEVWPIQLTERLPVLPVPLLEPDPDVPLDLGGAVASVYERGAYASQIDYRQPPPPPLLSSEETRWLDELLREKR</sequence>
<evidence type="ECO:0008006" key="3">
    <source>
        <dbReference type="Google" id="ProtNLM"/>
    </source>
</evidence>
<dbReference type="AlphaFoldDB" id="A0A1F6CAR4"/>
<dbReference type="Proteomes" id="UP000178606">
    <property type="component" value="Unassembled WGS sequence"/>
</dbReference>
<dbReference type="EMBL" id="MFKF01000328">
    <property type="protein sequence ID" value="OGG46288.1"/>
    <property type="molecule type" value="Genomic_DNA"/>
</dbReference>
<dbReference type="InterPro" id="IPR025132">
    <property type="entry name" value="DUF4058"/>
</dbReference>
<organism evidence="1 2">
    <name type="scientific">Handelsmanbacteria sp. (strain RIFCSPLOWO2_12_FULL_64_10)</name>
    <dbReference type="NCBI Taxonomy" id="1817868"/>
    <lineage>
        <taxon>Bacteria</taxon>
        <taxon>Candidatus Handelsmaniibacteriota</taxon>
    </lineage>
</organism>
<evidence type="ECO:0000313" key="1">
    <source>
        <dbReference type="EMBL" id="OGG46288.1"/>
    </source>
</evidence>
<gene>
    <name evidence="1" type="ORF">A3F84_08065</name>
</gene>
<reference evidence="1 2" key="1">
    <citation type="journal article" date="2016" name="Nat. Commun.">
        <title>Thousands of microbial genomes shed light on interconnected biogeochemical processes in an aquifer system.</title>
        <authorList>
            <person name="Anantharaman K."/>
            <person name="Brown C.T."/>
            <person name="Hug L.A."/>
            <person name="Sharon I."/>
            <person name="Castelle C.J."/>
            <person name="Probst A.J."/>
            <person name="Thomas B.C."/>
            <person name="Singh A."/>
            <person name="Wilkins M.J."/>
            <person name="Karaoz U."/>
            <person name="Brodie E.L."/>
            <person name="Williams K.H."/>
            <person name="Hubbard S.S."/>
            <person name="Banfield J.F."/>
        </authorList>
    </citation>
    <scope>NUCLEOTIDE SEQUENCE [LARGE SCALE GENOMIC DNA]</scope>
    <source>
        <strain evidence="2">RIFCSPLOWO2_12_FULL_64_10</strain>
    </source>
</reference>